<dbReference type="PATRIC" id="fig|1395513.3.peg.2843"/>
<comment type="subunit">
    <text evidence="12">Homodimer.</text>
</comment>
<dbReference type="Proteomes" id="UP000018296">
    <property type="component" value="Unassembled WGS sequence"/>
</dbReference>
<comment type="catalytic activity">
    <reaction evidence="12">
        <text>(6R)-5,10-methylene-5,6,7,8-tetrahydrofolate + NADP(+) = (6R)-5,10-methenyltetrahydrofolate + NADPH</text>
        <dbReference type="Rhea" id="RHEA:22812"/>
        <dbReference type="ChEBI" id="CHEBI:15636"/>
        <dbReference type="ChEBI" id="CHEBI:57455"/>
        <dbReference type="ChEBI" id="CHEBI:57783"/>
        <dbReference type="ChEBI" id="CHEBI:58349"/>
        <dbReference type="EC" id="1.5.1.5"/>
    </reaction>
</comment>
<feature type="binding site" evidence="12">
    <location>
        <begin position="165"/>
        <end position="167"/>
    </location>
    <ligand>
        <name>NADP(+)</name>
        <dbReference type="ChEBI" id="CHEBI:58349"/>
    </ligand>
</feature>
<evidence type="ECO:0000256" key="8">
    <source>
        <dbReference type="ARBA" id="ARBA00023102"/>
    </source>
</evidence>
<dbReference type="eggNOG" id="COG0190">
    <property type="taxonomic scope" value="Bacteria"/>
</dbReference>
<dbReference type="RefSeq" id="WP_023511037.1">
    <property type="nucleotide sequence ID" value="NZ_AWTC01000014.1"/>
</dbReference>
<dbReference type="NCBIfam" id="NF010783">
    <property type="entry name" value="PRK14186.1"/>
    <property type="match status" value="1"/>
</dbReference>
<keyword evidence="7 12" id="KW-0560">Oxidoreductase</keyword>
<dbReference type="EMBL" id="AWTC01000014">
    <property type="protein sequence ID" value="EST11067.1"/>
    <property type="molecule type" value="Genomic_DNA"/>
</dbReference>
<dbReference type="GO" id="GO:0005829">
    <property type="term" value="C:cytosol"/>
    <property type="evidence" value="ECO:0007669"/>
    <property type="project" value="TreeGrafter"/>
</dbReference>
<evidence type="ECO:0000313" key="16">
    <source>
        <dbReference type="Proteomes" id="UP000018296"/>
    </source>
</evidence>
<evidence type="ECO:0000256" key="5">
    <source>
        <dbReference type="ARBA" id="ARBA00022801"/>
    </source>
</evidence>
<dbReference type="Gene3D" id="3.40.50.720">
    <property type="entry name" value="NAD(P)-binding Rossmann-like Domain"/>
    <property type="match status" value="1"/>
</dbReference>
<accession>V6IVA1</accession>
<gene>
    <name evidence="12" type="primary">folD</name>
    <name evidence="15" type="ORF">P343_14030</name>
</gene>
<evidence type="ECO:0000256" key="6">
    <source>
        <dbReference type="ARBA" id="ARBA00022857"/>
    </source>
</evidence>
<dbReference type="FunFam" id="3.40.50.720:FF:000094">
    <property type="entry name" value="Bifunctional protein FolD"/>
    <property type="match status" value="1"/>
</dbReference>
<feature type="domain" description="Tetrahydrofolate dehydrogenase/cyclohydrolase catalytic" evidence="13">
    <location>
        <begin position="6"/>
        <end position="120"/>
    </location>
</feature>
<dbReference type="InterPro" id="IPR036291">
    <property type="entry name" value="NAD(P)-bd_dom_sf"/>
</dbReference>
<dbReference type="SUPFAM" id="SSF53223">
    <property type="entry name" value="Aminoacid dehydrogenase-like, N-terminal domain"/>
    <property type="match status" value="1"/>
</dbReference>
<dbReference type="InterPro" id="IPR046346">
    <property type="entry name" value="Aminoacid_DH-like_N_sf"/>
</dbReference>
<evidence type="ECO:0000256" key="3">
    <source>
        <dbReference type="ARBA" id="ARBA00022605"/>
    </source>
</evidence>
<dbReference type="OrthoDB" id="9803580at2"/>
<dbReference type="GO" id="GO:0004488">
    <property type="term" value="F:methylenetetrahydrofolate dehydrogenase (NADP+) activity"/>
    <property type="evidence" value="ECO:0007669"/>
    <property type="project" value="UniProtKB-UniRule"/>
</dbReference>
<keyword evidence="5 12" id="KW-0378">Hydrolase</keyword>
<protein>
    <recommendedName>
        <fullName evidence="12">Bifunctional protein FolD</fullName>
    </recommendedName>
    <domain>
        <recommendedName>
            <fullName evidence="12">Methylenetetrahydrofolate dehydrogenase</fullName>
            <ecNumber evidence="12">1.5.1.5</ecNumber>
        </recommendedName>
    </domain>
    <domain>
        <recommendedName>
            <fullName evidence="12">Methenyltetrahydrofolate cyclohydrolase</fullName>
            <ecNumber evidence="12">3.5.4.9</ecNumber>
        </recommendedName>
    </domain>
</protein>
<sequence>MGAQLIDGKAIAAEKRKAMMSRIESMKQQGFVPGLAVILVGENPASMSYVKGKIRDCKEVGIYSELIRFPDTVTEERLLAEIAELNENKEIHGILVQLPLPNQISEQKVIQAIRPEKDVDGFHPINVGRLVTKQEGFVSCTPAGIIEMLKAIDVPVAGKHVVVVGRSNIVGKPASLLFLNLDATVTICHSKTKPLSQYTQQADILIAAAGREGLIHAEDIKPGAIVIDVGMNRNAAGKLVGDVSFEEVKEKAGFITPVPGGVGPMTRVMLLENTLIAADRQNKKSSL</sequence>
<keyword evidence="16" id="KW-1185">Reference proteome</keyword>
<dbReference type="PRINTS" id="PR00085">
    <property type="entry name" value="THFDHDRGNASE"/>
</dbReference>
<dbReference type="CDD" id="cd01080">
    <property type="entry name" value="NAD_bind_m-THF_DH_Cyclohyd"/>
    <property type="match status" value="1"/>
</dbReference>
<keyword evidence="8 12" id="KW-0368">Histidine biosynthesis</keyword>
<dbReference type="InterPro" id="IPR000672">
    <property type="entry name" value="THF_DH/CycHdrlase"/>
</dbReference>
<evidence type="ECO:0000256" key="11">
    <source>
        <dbReference type="ARBA" id="ARBA00036357"/>
    </source>
</evidence>
<dbReference type="InterPro" id="IPR020631">
    <property type="entry name" value="THF_DH/CycHdrlase_NAD-bd_dom"/>
</dbReference>
<comment type="similarity">
    <text evidence="12">Belongs to the tetrahydrofolate dehydrogenase/cyclohydrolase family.</text>
</comment>
<dbReference type="HAMAP" id="MF_01576">
    <property type="entry name" value="THF_DHG_CYH"/>
    <property type="match status" value="1"/>
</dbReference>
<keyword evidence="10 12" id="KW-0511">Multifunctional enzyme</keyword>
<evidence type="ECO:0000256" key="7">
    <source>
        <dbReference type="ARBA" id="ARBA00023002"/>
    </source>
</evidence>
<comment type="function">
    <text evidence="12">Catalyzes the oxidation of 5,10-methylenetetrahydrofolate to 5,10-methenyltetrahydrofolate and then the hydrolysis of 5,10-methenyltetrahydrofolate to 10-formyltetrahydrofolate.</text>
</comment>
<dbReference type="GO" id="GO:0004477">
    <property type="term" value="F:methenyltetrahydrofolate cyclohydrolase activity"/>
    <property type="evidence" value="ECO:0007669"/>
    <property type="project" value="UniProtKB-UniRule"/>
</dbReference>
<dbReference type="Pfam" id="PF00763">
    <property type="entry name" value="THF_DHG_CYH"/>
    <property type="match status" value="1"/>
</dbReference>
<comment type="caution">
    <text evidence="12">Lacks conserved residue(s) required for the propagation of feature annotation.</text>
</comment>
<dbReference type="FunFam" id="3.40.50.10860:FF:000001">
    <property type="entry name" value="Bifunctional protein FolD"/>
    <property type="match status" value="1"/>
</dbReference>
<evidence type="ECO:0000256" key="4">
    <source>
        <dbReference type="ARBA" id="ARBA00022755"/>
    </source>
</evidence>
<keyword evidence="4 12" id="KW-0658">Purine biosynthesis</keyword>
<comment type="pathway">
    <text evidence="1 12">One-carbon metabolism; tetrahydrofolate interconversion.</text>
</comment>
<dbReference type="EC" id="1.5.1.5" evidence="12"/>
<dbReference type="STRING" id="1395513.P343_14030"/>
<dbReference type="UniPathway" id="UPA00193"/>
<dbReference type="Pfam" id="PF02882">
    <property type="entry name" value="THF_DHG_CYH_C"/>
    <property type="match status" value="1"/>
</dbReference>
<evidence type="ECO:0000256" key="12">
    <source>
        <dbReference type="HAMAP-Rule" id="MF_01576"/>
    </source>
</evidence>
<evidence type="ECO:0000256" key="9">
    <source>
        <dbReference type="ARBA" id="ARBA00023167"/>
    </source>
</evidence>
<name>V6IVA1_9BACL</name>
<keyword evidence="2 12" id="KW-0554">One-carbon metabolism</keyword>
<dbReference type="SUPFAM" id="SSF51735">
    <property type="entry name" value="NAD(P)-binding Rossmann-fold domains"/>
    <property type="match status" value="1"/>
</dbReference>
<dbReference type="PANTHER" id="PTHR48099:SF5">
    <property type="entry name" value="C-1-TETRAHYDROFOLATE SYNTHASE, CYTOPLASMIC"/>
    <property type="match status" value="1"/>
</dbReference>
<comment type="caution">
    <text evidence="15">The sequence shown here is derived from an EMBL/GenBank/DDBJ whole genome shotgun (WGS) entry which is preliminary data.</text>
</comment>
<evidence type="ECO:0000256" key="2">
    <source>
        <dbReference type="ARBA" id="ARBA00022563"/>
    </source>
</evidence>
<dbReference type="AlphaFoldDB" id="V6IVA1"/>
<keyword evidence="6 12" id="KW-0521">NADP</keyword>
<dbReference type="GO" id="GO:0000105">
    <property type="term" value="P:L-histidine biosynthetic process"/>
    <property type="evidence" value="ECO:0007669"/>
    <property type="project" value="UniProtKB-KW"/>
</dbReference>
<dbReference type="PANTHER" id="PTHR48099">
    <property type="entry name" value="C-1-TETRAHYDROFOLATE SYNTHASE, CYTOPLASMIC-RELATED"/>
    <property type="match status" value="1"/>
</dbReference>
<evidence type="ECO:0000259" key="14">
    <source>
        <dbReference type="Pfam" id="PF02882"/>
    </source>
</evidence>
<reference evidence="15 16" key="1">
    <citation type="journal article" date="2013" name="Genome Announc.">
        <title>Genome Sequence of Sporolactobacillus laevolacticus DSM442, an Efficient Polymer-Grade D-Lactate Producer from Agricultural Waste Cottonseed as a Nitrogen Source.</title>
        <authorList>
            <person name="Wang H."/>
            <person name="Wang L."/>
            <person name="Ju J."/>
            <person name="Yu B."/>
            <person name="Ma Y."/>
        </authorList>
    </citation>
    <scope>NUCLEOTIDE SEQUENCE [LARGE SCALE GENOMIC DNA]</scope>
    <source>
        <strain evidence="15 16">DSM 442</strain>
    </source>
</reference>
<dbReference type="GO" id="GO:0006164">
    <property type="term" value="P:purine nucleotide biosynthetic process"/>
    <property type="evidence" value="ECO:0007669"/>
    <property type="project" value="UniProtKB-KW"/>
</dbReference>
<dbReference type="InterPro" id="IPR020630">
    <property type="entry name" value="THF_DH/CycHdrlase_cat_dom"/>
</dbReference>
<dbReference type="Gene3D" id="3.40.50.10860">
    <property type="entry name" value="Leucine Dehydrogenase, chain A, domain 1"/>
    <property type="match status" value="1"/>
</dbReference>
<dbReference type="GO" id="GO:0035999">
    <property type="term" value="P:tetrahydrofolate interconversion"/>
    <property type="evidence" value="ECO:0007669"/>
    <property type="project" value="UniProtKB-UniRule"/>
</dbReference>
<dbReference type="EC" id="3.5.4.9" evidence="12"/>
<dbReference type="NCBIfam" id="NF008058">
    <property type="entry name" value="PRK10792.1"/>
    <property type="match status" value="1"/>
</dbReference>
<keyword evidence="9 12" id="KW-0486">Methionine biosynthesis</keyword>
<evidence type="ECO:0000313" key="15">
    <source>
        <dbReference type="EMBL" id="EST11067.1"/>
    </source>
</evidence>
<proteinExistence type="inferred from homology"/>
<evidence type="ECO:0000256" key="10">
    <source>
        <dbReference type="ARBA" id="ARBA00023268"/>
    </source>
</evidence>
<evidence type="ECO:0000259" key="13">
    <source>
        <dbReference type="Pfam" id="PF00763"/>
    </source>
</evidence>
<feature type="domain" description="Tetrahydrofolate dehydrogenase/cyclohydrolase NAD(P)-binding" evidence="14">
    <location>
        <begin position="139"/>
        <end position="281"/>
    </location>
</feature>
<organism evidence="15 16">
    <name type="scientific">Sporolactobacillus laevolacticus DSM 442</name>
    <dbReference type="NCBI Taxonomy" id="1395513"/>
    <lineage>
        <taxon>Bacteria</taxon>
        <taxon>Bacillati</taxon>
        <taxon>Bacillota</taxon>
        <taxon>Bacilli</taxon>
        <taxon>Bacillales</taxon>
        <taxon>Sporolactobacillaceae</taxon>
        <taxon>Sporolactobacillus</taxon>
    </lineage>
</organism>
<keyword evidence="3 12" id="KW-0028">Amino-acid biosynthesis</keyword>
<dbReference type="GO" id="GO:0009086">
    <property type="term" value="P:methionine biosynthetic process"/>
    <property type="evidence" value="ECO:0007669"/>
    <property type="project" value="UniProtKB-KW"/>
</dbReference>
<comment type="catalytic activity">
    <reaction evidence="11 12">
        <text>(6R)-5,10-methenyltetrahydrofolate + H2O = (6R)-10-formyltetrahydrofolate + H(+)</text>
        <dbReference type="Rhea" id="RHEA:23700"/>
        <dbReference type="ChEBI" id="CHEBI:15377"/>
        <dbReference type="ChEBI" id="CHEBI:15378"/>
        <dbReference type="ChEBI" id="CHEBI:57455"/>
        <dbReference type="ChEBI" id="CHEBI:195366"/>
        <dbReference type="EC" id="3.5.4.9"/>
    </reaction>
</comment>
<evidence type="ECO:0000256" key="1">
    <source>
        <dbReference type="ARBA" id="ARBA00004777"/>
    </source>
</evidence>